<accession>A0AAD1YU39</accession>
<evidence type="ECO:0000259" key="2">
    <source>
        <dbReference type="SMART" id="SM01332"/>
    </source>
</evidence>
<evidence type="ECO:0000313" key="4">
    <source>
        <dbReference type="Proteomes" id="UP000834106"/>
    </source>
</evidence>
<evidence type="ECO:0000259" key="1">
    <source>
        <dbReference type="SMART" id="SM00385"/>
    </source>
</evidence>
<dbReference type="InterPro" id="IPR013763">
    <property type="entry name" value="Cyclin-like_dom"/>
</dbReference>
<dbReference type="Proteomes" id="UP000834106">
    <property type="component" value="Chromosome 2"/>
</dbReference>
<dbReference type="SUPFAM" id="SSF47954">
    <property type="entry name" value="Cyclin-like"/>
    <property type="match status" value="1"/>
</dbReference>
<proteinExistence type="predicted"/>
<dbReference type="SMART" id="SM01332">
    <property type="entry name" value="Cyclin_C"/>
    <property type="match status" value="1"/>
</dbReference>
<dbReference type="Pfam" id="PF02984">
    <property type="entry name" value="Cyclin_C"/>
    <property type="match status" value="1"/>
</dbReference>
<dbReference type="InterPro" id="IPR036915">
    <property type="entry name" value="Cyclin-like_sf"/>
</dbReference>
<protein>
    <submittedName>
        <fullName evidence="3">Uncharacterized protein</fullName>
    </submittedName>
</protein>
<name>A0AAD1YU39_9LAMI</name>
<sequence length="103" mass="11397">MAFFHAELGLMNCSTIIQYCPSKLATAAVYAARCTLNKTPLWNETLNHHTGYSEDQLMECAKLLVQFHSGAAEKKLKAVSRKYSNPDRAAVALFPPARNLILA</sequence>
<dbReference type="AlphaFoldDB" id="A0AAD1YU39"/>
<dbReference type="Gene3D" id="1.10.472.10">
    <property type="entry name" value="Cyclin-like"/>
    <property type="match status" value="1"/>
</dbReference>
<dbReference type="SMART" id="SM00385">
    <property type="entry name" value="CYCLIN"/>
    <property type="match status" value="1"/>
</dbReference>
<feature type="domain" description="Cyclin-like" evidence="1">
    <location>
        <begin position="1"/>
        <end position="66"/>
    </location>
</feature>
<dbReference type="InterPro" id="IPR004367">
    <property type="entry name" value="Cyclin_C-dom"/>
</dbReference>
<feature type="domain" description="Cyclin C-terminal" evidence="2">
    <location>
        <begin position="1"/>
        <end position="97"/>
    </location>
</feature>
<dbReference type="EMBL" id="OU503037">
    <property type="protein sequence ID" value="CAI9755910.1"/>
    <property type="molecule type" value="Genomic_DNA"/>
</dbReference>
<reference evidence="3" key="1">
    <citation type="submission" date="2023-05" db="EMBL/GenBank/DDBJ databases">
        <authorList>
            <person name="Huff M."/>
        </authorList>
    </citation>
    <scope>NUCLEOTIDE SEQUENCE</scope>
</reference>
<organism evidence="3 4">
    <name type="scientific">Fraxinus pennsylvanica</name>
    <dbReference type="NCBI Taxonomy" id="56036"/>
    <lineage>
        <taxon>Eukaryota</taxon>
        <taxon>Viridiplantae</taxon>
        <taxon>Streptophyta</taxon>
        <taxon>Embryophyta</taxon>
        <taxon>Tracheophyta</taxon>
        <taxon>Spermatophyta</taxon>
        <taxon>Magnoliopsida</taxon>
        <taxon>eudicotyledons</taxon>
        <taxon>Gunneridae</taxon>
        <taxon>Pentapetalae</taxon>
        <taxon>asterids</taxon>
        <taxon>lamiids</taxon>
        <taxon>Lamiales</taxon>
        <taxon>Oleaceae</taxon>
        <taxon>Oleeae</taxon>
        <taxon>Fraxinus</taxon>
    </lineage>
</organism>
<evidence type="ECO:0000313" key="3">
    <source>
        <dbReference type="EMBL" id="CAI9755910.1"/>
    </source>
</evidence>
<gene>
    <name evidence="3" type="ORF">FPE_LOCUS3340</name>
</gene>
<keyword evidence="4" id="KW-1185">Reference proteome</keyword>